<dbReference type="PRINTS" id="PR00598">
    <property type="entry name" value="HTHMARR"/>
</dbReference>
<dbReference type="EMBL" id="CP001739">
    <property type="protein sequence ID" value="ACZ08156.1"/>
    <property type="molecule type" value="Genomic_DNA"/>
</dbReference>
<dbReference type="GO" id="GO:0003700">
    <property type="term" value="F:DNA-binding transcription factor activity"/>
    <property type="evidence" value="ECO:0007669"/>
    <property type="project" value="InterPro"/>
</dbReference>
<dbReference type="HOGENOM" id="CLU_083287_27_3_0"/>
<evidence type="ECO:0000256" key="1">
    <source>
        <dbReference type="ARBA" id="ARBA00023015"/>
    </source>
</evidence>
<dbReference type="eggNOG" id="COG1846">
    <property type="taxonomic scope" value="Bacteria"/>
</dbReference>
<evidence type="ECO:0000259" key="4">
    <source>
        <dbReference type="PROSITE" id="PS50995"/>
    </source>
</evidence>
<dbReference type="PANTHER" id="PTHR42756">
    <property type="entry name" value="TRANSCRIPTIONAL REGULATOR, MARR"/>
    <property type="match status" value="1"/>
</dbReference>
<dbReference type="InterPro" id="IPR036388">
    <property type="entry name" value="WH-like_DNA-bd_sf"/>
</dbReference>
<protein>
    <submittedName>
        <fullName evidence="5">Transcriptional regulator, MarR family</fullName>
    </submittedName>
</protein>
<dbReference type="PROSITE" id="PS50995">
    <property type="entry name" value="HTH_MARR_2"/>
    <property type="match status" value="1"/>
</dbReference>
<dbReference type="Proteomes" id="UP000000845">
    <property type="component" value="Chromosome"/>
</dbReference>
<dbReference type="Pfam" id="PF01047">
    <property type="entry name" value="MarR"/>
    <property type="match status" value="1"/>
</dbReference>
<dbReference type="GO" id="GO:0003677">
    <property type="term" value="F:DNA binding"/>
    <property type="evidence" value="ECO:0007669"/>
    <property type="project" value="UniProtKB-KW"/>
</dbReference>
<dbReference type="InterPro" id="IPR000835">
    <property type="entry name" value="HTH_MarR-typ"/>
</dbReference>
<dbReference type="Gene3D" id="1.10.10.10">
    <property type="entry name" value="Winged helix-like DNA-binding domain superfamily/Winged helix DNA-binding domain"/>
    <property type="match status" value="1"/>
</dbReference>
<dbReference type="RefSeq" id="WP_012860752.1">
    <property type="nucleotide sequence ID" value="NC_013517.1"/>
</dbReference>
<keyword evidence="6" id="KW-1185">Reference proteome</keyword>
<evidence type="ECO:0000256" key="3">
    <source>
        <dbReference type="ARBA" id="ARBA00023163"/>
    </source>
</evidence>
<proteinExistence type="predicted"/>
<feature type="domain" description="HTH marR-type" evidence="4">
    <location>
        <begin position="22"/>
        <end position="159"/>
    </location>
</feature>
<gene>
    <name evidence="5" type="ordered locus">Sterm_1290</name>
</gene>
<dbReference type="InterPro" id="IPR036390">
    <property type="entry name" value="WH_DNA-bd_sf"/>
</dbReference>
<dbReference type="SMART" id="SM00347">
    <property type="entry name" value="HTH_MARR"/>
    <property type="match status" value="1"/>
</dbReference>
<dbReference type="PANTHER" id="PTHR42756:SF1">
    <property type="entry name" value="TRANSCRIPTIONAL REPRESSOR OF EMRAB OPERON"/>
    <property type="match status" value="1"/>
</dbReference>
<reference evidence="6" key="1">
    <citation type="submission" date="2009-09" db="EMBL/GenBank/DDBJ databases">
        <title>The complete chromosome of Sebaldella termitidis ATCC 33386.</title>
        <authorList>
            <consortium name="US DOE Joint Genome Institute (JGI-PGF)"/>
            <person name="Lucas S."/>
            <person name="Copeland A."/>
            <person name="Lapidus A."/>
            <person name="Glavina del Rio T."/>
            <person name="Dalin E."/>
            <person name="Tice H."/>
            <person name="Bruce D."/>
            <person name="Goodwin L."/>
            <person name="Pitluck S."/>
            <person name="Kyrpides N."/>
            <person name="Mavromatis K."/>
            <person name="Ivanova N."/>
            <person name="Mikhailova N."/>
            <person name="Sims D."/>
            <person name="Meincke L."/>
            <person name="Brettin T."/>
            <person name="Detter J.C."/>
            <person name="Han C."/>
            <person name="Larimer F."/>
            <person name="Land M."/>
            <person name="Hauser L."/>
            <person name="Markowitz V."/>
            <person name="Cheng J.F."/>
            <person name="Hugenholtz P."/>
            <person name="Woyke T."/>
            <person name="Wu D."/>
            <person name="Eisen J.A."/>
        </authorList>
    </citation>
    <scope>NUCLEOTIDE SEQUENCE [LARGE SCALE GENOMIC DNA]</scope>
    <source>
        <strain evidence="6">ATCC 33386 / NCTC 11300</strain>
    </source>
</reference>
<name>D1AHC2_SEBTE</name>
<dbReference type="AlphaFoldDB" id="D1AHC2"/>
<dbReference type="STRING" id="526218.Sterm_1290"/>
<evidence type="ECO:0000256" key="2">
    <source>
        <dbReference type="ARBA" id="ARBA00023125"/>
    </source>
</evidence>
<evidence type="ECO:0000313" key="5">
    <source>
        <dbReference type="EMBL" id="ACZ08156.1"/>
    </source>
</evidence>
<reference evidence="5 6" key="2">
    <citation type="journal article" date="2010" name="Stand. Genomic Sci.">
        <title>Complete genome sequence of Sebaldella termitidis type strain (NCTC 11300).</title>
        <authorList>
            <person name="Harmon-Smith M."/>
            <person name="Celia L."/>
            <person name="Chertkov O."/>
            <person name="Lapidus A."/>
            <person name="Copeland A."/>
            <person name="Glavina Del Rio T."/>
            <person name="Nolan M."/>
            <person name="Lucas S."/>
            <person name="Tice H."/>
            <person name="Cheng J.F."/>
            <person name="Han C."/>
            <person name="Detter J.C."/>
            <person name="Bruce D."/>
            <person name="Goodwin L."/>
            <person name="Pitluck S."/>
            <person name="Pati A."/>
            <person name="Liolios K."/>
            <person name="Ivanova N."/>
            <person name="Mavromatis K."/>
            <person name="Mikhailova N."/>
            <person name="Chen A."/>
            <person name="Palaniappan K."/>
            <person name="Land M."/>
            <person name="Hauser L."/>
            <person name="Chang Y.J."/>
            <person name="Jeffries C.D."/>
            <person name="Brettin T."/>
            <person name="Goker M."/>
            <person name="Beck B."/>
            <person name="Bristow J."/>
            <person name="Eisen J.A."/>
            <person name="Markowitz V."/>
            <person name="Hugenholtz P."/>
            <person name="Kyrpides N.C."/>
            <person name="Klenk H.P."/>
            <person name="Chen F."/>
        </authorList>
    </citation>
    <scope>NUCLEOTIDE SEQUENCE [LARGE SCALE GENOMIC DNA]</scope>
    <source>
        <strain evidence="6">ATCC 33386 / NCTC 11300</strain>
    </source>
</reference>
<organism evidence="5 6">
    <name type="scientific">Sebaldella termitidis (strain ATCC 33386 / NCTC 11300)</name>
    <dbReference type="NCBI Taxonomy" id="526218"/>
    <lineage>
        <taxon>Bacteria</taxon>
        <taxon>Fusobacteriati</taxon>
        <taxon>Fusobacteriota</taxon>
        <taxon>Fusobacteriia</taxon>
        <taxon>Fusobacteriales</taxon>
        <taxon>Leptotrichiaceae</taxon>
        <taxon>Sebaldella</taxon>
    </lineage>
</organism>
<sequence>MKTKFPSEKHYELLAKDFPSVDSDITKSYLEYILICQKTIAKIESYLSKIEMTNSQFLILLCLYVSDKNIDNITNISKKLGISNVTVSNVVKTLQIKGLVERKKLKEDKRFSRVVLNKKGKDFMKNFIPEYYSKYKGLFKEFDKEELLQLQFLIVKLNLAIESMSGKEKFWW</sequence>
<accession>D1AHC2</accession>
<evidence type="ECO:0000313" key="6">
    <source>
        <dbReference type="Proteomes" id="UP000000845"/>
    </source>
</evidence>
<dbReference type="SUPFAM" id="SSF46785">
    <property type="entry name" value="Winged helix' DNA-binding domain"/>
    <property type="match status" value="1"/>
</dbReference>
<dbReference type="KEGG" id="str:Sterm_1290"/>
<keyword evidence="2" id="KW-0238">DNA-binding</keyword>
<keyword evidence="1" id="KW-0805">Transcription regulation</keyword>
<keyword evidence="3" id="KW-0804">Transcription</keyword>